<dbReference type="VEuPathDB" id="FungiDB:RhiirA1_480538"/>
<accession>A0A2N0QP82</accession>
<proteinExistence type="predicted"/>
<name>A0A2N0QP82_9GLOM</name>
<evidence type="ECO:0000313" key="1">
    <source>
        <dbReference type="EMBL" id="PKC52852.1"/>
    </source>
</evidence>
<dbReference type="PANTHER" id="PTHR35871">
    <property type="entry name" value="EXPRESSED PROTEIN"/>
    <property type="match status" value="1"/>
</dbReference>
<comment type="caution">
    <text evidence="1">The sequence shown here is derived from an EMBL/GenBank/DDBJ whole genome shotgun (WGS) entry which is preliminary data.</text>
</comment>
<reference evidence="1 2" key="1">
    <citation type="submission" date="2017-10" db="EMBL/GenBank/DDBJ databases">
        <title>Extensive intraspecific genome diversity in a model arbuscular mycorrhizal fungus.</title>
        <authorList>
            <person name="Chen E.C.H."/>
            <person name="Morin E."/>
            <person name="Baudet D."/>
            <person name="Noel J."/>
            <person name="Ndikumana S."/>
            <person name="Charron P."/>
            <person name="St-Onge C."/>
            <person name="Giorgi J."/>
            <person name="Grigoriev I.V."/>
            <person name="Roux C."/>
            <person name="Martin F.M."/>
            <person name="Corradi N."/>
        </authorList>
    </citation>
    <scope>NUCLEOTIDE SEQUENCE [LARGE SCALE GENOMIC DNA]</scope>
    <source>
        <strain evidence="1 2">A1</strain>
    </source>
</reference>
<dbReference type="AlphaFoldDB" id="A0A2N0QP82"/>
<dbReference type="EMBL" id="LLXH01005041">
    <property type="protein sequence ID" value="PKC52852.1"/>
    <property type="molecule type" value="Genomic_DNA"/>
</dbReference>
<dbReference type="VEuPathDB" id="FungiDB:FUN_009235"/>
<organism evidence="1 2">
    <name type="scientific">Rhizophagus irregularis</name>
    <dbReference type="NCBI Taxonomy" id="588596"/>
    <lineage>
        <taxon>Eukaryota</taxon>
        <taxon>Fungi</taxon>
        <taxon>Fungi incertae sedis</taxon>
        <taxon>Mucoromycota</taxon>
        <taxon>Glomeromycotina</taxon>
        <taxon>Glomeromycetes</taxon>
        <taxon>Glomerales</taxon>
        <taxon>Glomeraceae</taxon>
        <taxon>Rhizophagus</taxon>
    </lineage>
</organism>
<sequence length="355" mass="41328">MPRKTKRQLQVNKILRKKGCYISRETEIETVEGEKWMDNKNINKWAEGEIVEDQIEDEINNDLTKDLKEFEKVEKKLITEVLCWHEKATSSIRTAYNKTLRTTIWRNTKKKEELACDAKGMRTLDTLFRSTEKSINMPLPQSLKPQSLSPSPFLSFETTSNSSLISKEITRNLQIRLDEINQQCTVTKNSKGDYIARCIRKWGDHFIKTEEFLIHHQGKHTKLESLLNDEDFKEEYQACKEAFILRSVQTDGYWKSEYMLDQLVHQAIPIFEILHPGCVGAFCFDQSMNHNAMVADALIAVRMNLSPRGAQPKMRNGWYINENGKKLVHLMVFPDNHKLKGKLKGIKHVLTERNI</sequence>
<dbReference type="PANTHER" id="PTHR35871:SF1">
    <property type="entry name" value="CXC1-LIKE CYSTEINE CLUSTER ASSOCIATED WITH KDZ TRANSPOSASES DOMAIN-CONTAINING PROTEIN"/>
    <property type="match status" value="1"/>
</dbReference>
<dbReference type="Proteomes" id="UP000232688">
    <property type="component" value="Unassembled WGS sequence"/>
</dbReference>
<protein>
    <submittedName>
        <fullName evidence="1">Uncharacterized protein</fullName>
    </submittedName>
</protein>
<evidence type="ECO:0000313" key="2">
    <source>
        <dbReference type="Proteomes" id="UP000232688"/>
    </source>
</evidence>
<reference evidence="1 2" key="2">
    <citation type="submission" date="2017-10" db="EMBL/GenBank/DDBJ databases">
        <title>Genome analyses suggest a sexual origin of heterokaryosis in a supposedly ancient asexual fungus.</title>
        <authorList>
            <person name="Corradi N."/>
            <person name="Sedzielewska K."/>
            <person name="Noel J."/>
            <person name="Charron P."/>
            <person name="Farinelli L."/>
            <person name="Marton T."/>
            <person name="Kruger M."/>
            <person name="Pelin A."/>
            <person name="Brachmann A."/>
            <person name="Corradi N."/>
        </authorList>
    </citation>
    <scope>NUCLEOTIDE SEQUENCE [LARGE SCALE GENOMIC DNA]</scope>
    <source>
        <strain evidence="1 2">A1</strain>
    </source>
</reference>
<gene>
    <name evidence="1" type="ORF">RhiirA1_480538</name>
</gene>